<evidence type="ECO:0000313" key="5">
    <source>
        <dbReference type="Proteomes" id="UP000502508"/>
    </source>
</evidence>
<keyword evidence="1" id="KW-0378">Hydrolase</keyword>
<dbReference type="InterPro" id="IPR029058">
    <property type="entry name" value="AB_hydrolase_fold"/>
</dbReference>
<feature type="region of interest" description="Disordered" evidence="2">
    <location>
        <begin position="263"/>
        <end position="286"/>
    </location>
</feature>
<evidence type="ECO:0000256" key="2">
    <source>
        <dbReference type="SAM" id="MobiDB-lite"/>
    </source>
</evidence>
<name>A0A6F8XS16_9ACTN</name>
<dbReference type="InterPro" id="IPR000073">
    <property type="entry name" value="AB_hydrolase_1"/>
</dbReference>
<feature type="domain" description="AB hydrolase-1" evidence="3">
    <location>
        <begin position="25"/>
        <end position="248"/>
    </location>
</feature>
<evidence type="ECO:0000256" key="1">
    <source>
        <dbReference type="ARBA" id="ARBA00022801"/>
    </source>
</evidence>
<dbReference type="Gene3D" id="3.40.50.1820">
    <property type="entry name" value="alpha/beta hydrolase"/>
    <property type="match status" value="1"/>
</dbReference>
<organism evidence="4 5">
    <name type="scientific">Phytohabitans flavus</name>
    <dbReference type="NCBI Taxonomy" id="1076124"/>
    <lineage>
        <taxon>Bacteria</taxon>
        <taxon>Bacillati</taxon>
        <taxon>Actinomycetota</taxon>
        <taxon>Actinomycetes</taxon>
        <taxon>Micromonosporales</taxon>
        <taxon>Micromonosporaceae</taxon>
    </lineage>
</organism>
<accession>A0A6F8XS16</accession>
<dbReference type="EMBL" id="AP022870">
    <property type="protein sequence ID" value="BCB76587.1"/>
    <property type="molecule type" value="Genomic_DNA"/>
</dbReference>
<protein>
    <submittedName>
        <fullName evidence="4">3-oxoadipate enol-lactonase</fullName>
    </submittedName>
</protein>
<reference evidence="4 5" key="2">
    <citation type="submission" date="2020-03" db="EMBL/GenBank/DDBJ databases">
        <authorList>
            <person name="Ichikawa N."/>
            <person name="Kimura A."/>
            <person name="Kitahashi Y."/>
            <person name="Uohara A."/>
        </authorList>
    </citation>
    <scope>NUCLEOTIDE SEQUENCE [LARGE SCALE GENOMIC DNA]</scope>
    <source>
        <strain evidence="4 5">NBRC 107702</strain>
    </source>
</reference>
<dbReference type="Proteomes" id="UP000502508">
    <property type="component" value="Chromosome"/>
</dbReference>
<dbReference type="InterPro" id="IPR050266">
    <property type="entry name" value="AB_hydrolase_sf"/>
</dbReference>
<dbReference type="PANTHER" id="PTHR43798">
    <property type="entry name" value="MONOACYLGLYCEROL LIPASE"/>
    <property type="match status" value="1"/>
</dbReference>
<reference evidence="4 5" key="1">
    <citation type="submission" date="2020-03" db="EMBL/GenBank/DDBJ databases">
        <title>Whole genome shotgun sequence of Phytohabitans flavus NBRC 107702.</title>
        <authorList>
            <person name="Komaki H."/>
            <person name="Tamura T."/>
        </authorList>
    </citation>
    <scope>NUCLEOTIDE SEQUENCE [LARGE SCALE GENOMIC DNA]</scope>
    <source>
        <strain evidence="4 5">NBRC 107702</strain>
    </source>
</reference>
<proteinExistence type="predicted"/>
<dbReference type="SUPFAM" id="SSF53474">
    <property type="entry name" value="alpha/beta-Hydrolases"/>
    <property type="match status" value="1"/>
</dbReference>
<gene>
    <name evidence="4" type="primary">pcaD_2</name>
    <name evidence="4" type="ORF">Pflav_029970</name>
</gene>
<dbReference type="KEGG" id="pfla:Pflav_029970"/>
<evidence type="ECO:0000259" key="3">
    <source>
        <dbReference type="Pfam" id="PF00561"/>
    </source>
</evidence>
<dbReference type="GO" id="GO:0016020">
    <property type="term" value="C:membrane"/>
    <property type="evidence" value="ECO:0007669"/>
    <property type="project" value="TreeGrafter"/>
</dbReference>
<sequence length="286" mass="30546">MTAPTPFAVDVPGGRLYGEAAGAGPAVVLLHGFGCDMSMWDPQFEEFARRHRTVRYDMRGFGESAPPVAGADHVADLLAVLDALDVARAHLVGLSLGGNLGLAAAVEAPDRVASLVLCSPGLPGHRWTTPRPPDEAAAVARRDGIAAAKDFWLSHKLFEPTRAHPTAYRALASMVERFAGAPWRDGAAVEPLPPVADRLGAVAATTLVVNGEQDLPGYREIGEIVHRGVPRAERREVSGAGHFVSLEQPTAFNRLADRFLDRVDRSPTTDRHHRSGPTAASDRARS</sequence>
<keyword evidence="5" id="KW-1185">Reference proteome</keyword>
<dbReference type="PANTHER" id="PTHR43798:SF31">
    <property type="entry name" value="AB HYDROLASE SUPERFAMILY PROTEIN YCLE"/>
    <property type="match status" value="1"/>
</dbReference>
<dbReference type="AlphaFoldDB" id="A0A6F8XS16"/>
<evidence type="ECO:0000313" key="4">
    <source>
        <dbReference type="EMBL" id="BCB76587.1"/>
    </source>
</evidence>
<dbReference type="Pfam" id="PF00561">
    <property type="entry name" value="Abhydrolase_1"/>
    <property type="match status" value="1"/>
</dbReference>
<dbReference type="RefSeq" id="WP_173036596.1">
    <property type="nucleotide sequence ID" value="NZ_AP022870.1"/>
</dbReference>
<dbReference type="GO" id="GO:0016787">
    <property type="term" value="F:hydrolase activity"/>
    <property type="evidence" value="ECO:0007669"/>
    <property type="project" value="UniProtKB-KW"/>
</dbReference>
<dbReference type="PRINTS" id="PR00111">
    <property type="entry name" value="ABHYDROLASE"/>
</dbReference>